<gene>
    <name evidence="4" type="ORF">EHS24_009727</name>
</gene>
<feature type="signal peptide" evidence="3">
    <location>
        <begin position="1"/>
        <end position="24"/>
    </location>
</feature>
<dbReference type="STRING" id="105984.A0A427XMK7"/>
<sequence>MVLLRPLALFTFAASLASVASAKAAFGEACDQANNHLDSDTWTFTSDCDQTTYCDANATCAHRGCRRDTYPVGYSDVAFADLPPLCGEGLFCPDEMDHCLSQNQIGGPCQKDRDDQCAPSSNYKDYASYLNVNGSICLSFTCYWANVTAGQPCIVDNTYYEGTSDSNVTFAYMVSRDNCNSQYFYCDGTELVCMSKKHRGDACSADKECFSFNCQENGTCGKAADEPLKPKAWEYVVIGLAIVILIVGVMVGLWFLHRRWREENQVKLEQYYNEQIAYRQSIMSMSHAKNSLLSLPQGTSPDLARASLYTDESGNGNHAGPSQGFSTARSDALLPPNMRREGSNSFTDDSEVLLMNQHNAPAAGPGARFRGN</sequence>
<feature type="chain" id="PRO_5019433503" evidence="3">
    <location>
        <begin position="25"/>
        <end position="372"/>
    </location>
</feature>
<dbReference type="EMBL" id="RSCE01000009">
    <property type="protein sequence ID" value="RSH80053.1"/>
    <property type="molecule type" value="Genomic_DNA"/>
</dbReference>
<evidence type="ECO:0000256" key="3">
    <source>
        <dbReference type="SAM" id="SignalP"/>
    </source>
</evidence>
<protein>
    <submittedName>
        <fullName evidence="4">Uncharacterized protein</fullName>
    </submittedName>
</protein>
<keyword evidence="2" id="KW-1133">Transmembrane helix</keyword>
<evidence type="ECO:0000256" key="2">
    <source>
        <dbReference type="SAM" id="Phobius"/>
    </source>
</evidence>
<keyword evidence="5" id="KW-1185">Reference proteome</keyword>
<dbReference type="RefSeq" id="XP_028475162.1">
    <property type="nucleotide sequence ID" value="XM_028624994.1"/>
</dbReference>
<evidence type="ECO:0000313" key="4">
    <source>
        <dbReference type="EMBL" id="RSH80053.1"/>
    </source>
</evidence>
<feature type="region of interest" description="Disordered" evidence="1">
    <location>
        <begin position="307"/>
        <end position="345"/>
    </location>
</feature>
<evidence type="ECO:0000313" key="5">
    <source>
        <dbReference type="Proteomes" id="UP000279236"/>
    </source>
</evidence>
<dbReference type="GeneID" id="39594270"/>
<keyword evidence="3" id="KW-0732">Signal</keyword>
<name>A0A427XMK7_9TREE</name>
<keyword evidence="2" id="KW-0472">Membrane</keyword>
<dbReference type="Proteomes" id="UP000279236">
    <property type="component" value="Unassembled WGS sequence"/>
</dbReference>
<evidence type="ECO:0000256" key="1">
    <source>
        <dbReference type="SAM" id="MobiDB-lite"/>
    </source>
</evidence>
<keyword evidence="2" id="KW-0812">Transmembrane</keyword>
<dbReference type="AlphaFoldDB" id="A0A427XMK7"/>
<proteinExistence type="predicted"/>
<reference evidence="4 5" key="1">
    <citation type="submission" date="2018-11" db="EMBL/GenBank/DDBJ databases">
        <title>Genome sequence of Apiotrichum porosum DSM 27194.</title>
        <authorList>
            <person name="Aliyu H."/>
            <person name="Gorte O."/>
            <person name="Ochsenreither K."/>
        </authorList>
    </citation>
    <scope>NUCLEOTIDE SEQUENCE [LARGE SCALE GENOMIC DNA]</scope>
    <source>
        <strain evidence="4 5">DSM 27194</strain>
    </source>
</reference>
<accession>A0A427XMK7</accession>
<organism evidence="4 5">
    <name type="scientific">Apiotrichum porosum</name>
    <dbReference type="NCBI Taxonomy" id="105984"/>
    <lineage>
        <taxon>Eukaryota</taxon>
        <taxon>Fungi</taxon>
        <taxon>Dikarya</taxon>
        <taxon>Basidiomycota</taxon>
        <taxon>Agaricomycotina</taxon>
        <taxon>Tremellomycetes</taxon>
        <taxon>Trichosporonales</taxon>
        <taxon>Trichosporonaceae</taxon>
        <taxon>Apiotrichum</taxon>
    </lineage>
</organism>
<feature type="transmembrane region" description="Helical" evidence="2">
    <location>
        <begin position="235"/>
        <end position="256"/>
    </location>
</feature>
<dbReference type="OrthoDB" id="195231at2759"/>
<comment type="caution">
    <text evidence="4">The sequence shown here is derived from an EMBL/GenBank/DDBJ whole genome shotgun (WGS) entry which is preliminary data.</text>
</comment>